<proteinExistence type="predicted"/>
<dbReference type="EMBL" id="CABPSL010000001">
    <property type="protein sequence ID" value="VVD61518.1"/>
    <property type="molecule type" value="Genomic_DNA"/>
</dbReference>
<dbReference type="RefSeq" id="WP_150562039.1">
    <property type="nucleotide sequence ID" value="NZ_CABPSL010000001.1"/>
</dbReference>
<evidence type="ECO:0000256" key="1">
    <source>
        <dbReference type="SAM" id="Phobius"/>
    </source>
</evidence>
<dbReference type="AlphaFoldDB" id="A0A5E4RHU0"/>
<accession>A0A5E4RHU0</accession>
<feature type="transmembrane region" description="Helical" evidence="1">
    <location>
        <begin position="48"/>
        <end position="69"/>
    </location>
</feature>
<feature type="transmembrane region" description="Helical" evidence="1">
    <location>
        <begin position="20"/>
        <end position="42"/>
    </location>
</feature>
<organism evidence="2 3">
    <name type="scientific">Pandoraea cepalis</name>
    <dbReference type="NCBI Taxonomy" id="2508294"/>
    <lineage>
        <taxon>Bacteria</taxon>
        <taxon>Pseudomonadati</taxon>
        <taxon>Pseudomonadota</taxon>
        <taxon>Betaproteobacteria</taxon>
        <taxon>Burkholderiales</taxon>
        <taxon>Burkholderiaceae</taxon>
        <taxon>Pandoraea</taxon>
    </lineage>
</organism>
<protein>
    <submittedName>
        <fullName evidence="2">Uncharacterized protein</fullName>
    </submittedName>
</protein>
<keyword evidence="1" id="KW-0472">Membrane</keyword>
<reference evidence="2 3" key="1">
    <citation type="submission" date="2019-08" db="EMBL/GenBank/DDBJ databases">
        <authorList>
            <person name="Peeters C."/>
        </authorList>
    </citation>
    <scope>NUCLEOTIDE SEQUENCE [LARGE SCALE GENOMIC DNA]</scope>
    <source>
        <strain evidence="2 3">LMG 31106</strain>
    </source>
</reference>
<gene>
    <name evidence="2" type="ORF">PCE31106_00121</name>
</gene>
<sequence>MHDLDHHSALTEQTANRAYLMQTAVAHVGAIAFIANLTLGVLETLDGHWSGLLGRLGVAAFTAAVWWSGSFRANLMRQRATIGRPIELLRRPSDWLPSPFGFTPAVIGDERVQLLPPDNK</sequence>
<keyword evidence="1" id="KW-0812">Transmembrane</keyword>
<evidence type="ECO:0000313" key="3">
    <source>
        <dbReference type="Proteomes" id="UP000384354"/>
    </source>
</evidence>
<keyword evidence="1" id="KW-1133">Transmembrane helix</keyword>
<evidence type="ECO:0000313" key="2">
    <source>
        <dbReference type="EMBL" id="VVD61518.1"/>
    </source>
</evidence>
<dbReference type="Proteomes" id="UP000384354">
    <property type="component" value="Unassembled WGS sequence"/>
</dbReference>
<dbReference type="OrthoDB" id="9913939at2"/>
<name>A0A5E4RHU0_9BURK</name>